<dbReference type="OrthoDB" id="9905101at2"/>
<keyword evidence="5" id="KW-1185">Reference proteome</keyword>
<protein>
    <submittedName>
        <fullName evidence="4">Trigger factor protein (TF) C-terminus</fullName>
    </submittedName>
</protein>
<dbReference type="RefSeq" id="WP_072848443.1">
    <property type="nucleotide sequence ID" value="NZ_FQVI01000001.1"/>
</dbReference>
<organism evidence="4 5">
    <name type="scientific">Lactonifactor longoviformis DSM 17459</name>
    <dbReference type="NCBI Taxonomy" id="1122155"/>
    <lineage>
        <taxon>Bacteria</taxon>
        <taxon>Bacillati</taxon>
        <taxon>Bacillota</taxon>
        <taxon>Clostridia</taxon>
        <taxon>Eubacteriales</taxon>
        <taxon>Clostridiaceae</taxon>
        <taxon>Lactonifactor</taxon>
    </lineage>
</organism>
<reference evidence="4 5" key="1">
    <citation type="submission" date="2016-11" db="EMBL/GenBank/DDBJ databases">
        <authorList>
            <person name="Jaros S."/>
            <person name="Januszkiewicz K."/>
            <person name="Wedrychowicz H."/>
        </authorList>
    </citation>
    <scope>NUCLEOTIDE SEQUENCE [LARGE SCALE GENOMIC DNA]</scope>
    <source>
        <strain evidence="4 5">DSM 17459</strain>
    </source>
</reference>
<proteinExistence type="predicted"/>
<dbReference type="InterPro" id="IPR037041">
    <property type="entry name" value="Trigger_fac_C_sf"/>
</dbReference>
<keyword evidence="1" id="KW-0697">Rotamase</keyword>
<evidence type="ECO:0000313" key="5">
    <source>
        <dbReference type="Proteomes" id="UP000184245"/>
    </source>
</evidence>
<accession>A0A1M4SV43</accession>
<dbReference type="GO" id="GO:0015031">
    <property type="term" value="P:protein transport"/>
    <property type="evidence" value="ECO:0007669"/>
    <property type="project" value="InterPro"/>
</dbReference>
<sequence length="167" mass="19461">MQCLDEVRELKYLQIRLERSGLDEQQIKEALLEKAAEQSNIHVPNEQVEREYTALVQTAKQRIRYEYMAEGKPFYGFPESFYAALESLRVEAYCSVKTELLLQAVIEAEHLEVSREELEKEGLASAKRLEVTPEMARMFYGDDYGLLKKDLLRRKAIDLIYEHAVLV</sequence>
<dbReference type="AlphaFoldDB" id="A0A1M4SV43"/>
<evidence type="ECO:0000259" key="3">
    <source>
        <dbReference type="Pfam" id="PF05698"/>
    </source>
</evidence>
<dbReference type="Proteomes" id="UP000184245">
    <property type="component" value="Unassembled WGS sequence"/>
</dbReference>
<dbReference type="Pfam" id="PF05698">
    <property type="entry name" value="Trigger_C"/>
    <property type="match status" value="1"/>
</dbReference>
<evidence type="ECO:0000256" key="1">
    <source>
        <dbReference type="ARBA" id="ARBA00023110"/>
    </source>
</evidence>
<dbReference type="InterPro" id="IPR008880">
    <property type="entry name" value="Trigger_fac_C"/>
</dbReference>
<name>A0A1M4SV43_9CLOT</name>
<feature type="domain" description="Trigger factor C-terminal" evidence="3">
    <location>
        <begin position="5"/>
        <end position="161"/>
    </location>
</feature>
<dbReference type="SUPFAM" id="SSF109998">
    <property type="entry name" value="Triger factor/SurA peptide-binding domain-like"/>
    <property type="match status" value="1"/>
</dbReference>
<dbReference type="GO" id="GO:0006457">
    <property type="term" value="P:protein folding"/>
    <property type="evidence" value="ECO:0007669"/>
    <property type="project" value="InterPro"/>
</dbReference>
<gene>
    <name evidence="4" type="ORF">SAMN02745158_00280</name>
</gene>
<evidence type="ECO:0000313" key="4">
    <source>
        <dbReference type="EMBL" id="SHE36085.1"/>
    </source>
</evidence>
<evidence type="ECO:0000256" key="2">
    <source>
        <dbReference type="ARBA" id="ARBA00023235"/>
    </source>
</evidence>
<keyword evidence="2" id="KW-0413">Isomerase</keyword>
<dbReference type="GO" id="GO:0003755">
    <property type="term" value="F:peptidyl-prolyl cis-trans isomerase activity"/>
    <property type="evidence" value="ECO:0007669"/>
    <property type="project" value="UniProtKB-KW"/>
</dbReference>
<dbReference type="EMBL" id="FQVI01000001">
    <property type="protein sequence ID" value="SHE36085.1"/>
    <property type="molecule type" value="Genomic_DNA"/>
</dbReference>
<dbReference type="Gene3D" id="1.10.3120.10">
    <property type="entry name" value="Trigger factor, C-terminal domain"/>
    <property type="match status" value="1"/>
</dbReference>
<dbReference type="STRING" id="1122155.SAMN02745158_00280"/>
<dbReference type="InterPro" id="IPR027304">
    <property type="entry name" value="Trigger_fact/SurA_dom_sf"/>
</dbReference>